<dbReference type="EMBL" id="JAKIXB020000015">
    <property type="protein sequence ID" value="KAL1602083.1"/>
    <property type="molecule type" value="Genomic_DNA"/>
</dbReference>
<dbReference type="SUPFAM" id="SSF48208">
    <property type="entry name" value="Six-hairpin glycosidases"/>
    <property type="match status" value="1"/>
</dbReference>
<dbReference type="Gene3D" id="1.50.10.10">
    <property type="match status" value="1"/>
</dbReference>
<proteinExistence type="predicted"/>
<dbReference type="InterPro" id="IPR035398">
    <property type="entry name" value="Bac_rhamnosid_C"/>
</dbReference>
<comment type="caution">
    <text evidence="2">The sequence shown here is derived from an EMBL/GenBank/DDBJ whole genome shotgun (WGS) entry which is preliminary data.</text>
</comment>
<dbReference type="PANTHER" id="PTHR34987">
    <property type="entry name" value="C, PUTATIVE (AFU_ORTHOLOGUE AFUA_3G02880)-RELATED"/>
    <property type="match status" value="1"/>
</dbReference>
<accession>A0ABR3RCZ3</accession>
<keyword evidence="3" id="KW-1185">Reference proteome</keyword>
<name>A0ABR3RCZ3_9PLEO</name>
<gene>
    <name evidence="2" type="ORF">SLS59_005251</name>
</gene>
<dbReference type="InterPro" id="IPR008928">
    <property type="entry name" value="6-hairpin_glycosidase_sf"/>
</dbReference>
<evidence type="ECO:0000313" key="2">
    <source>
        <dbReference type="EMBL" id="KAL1602083.1"/>
    </source>
</evidence>
<feature type="domain" description="Alpha-L-rhamnosidase C-terminal" evidence="1">
    <location>
        <begin position="732"/>
        <end position="807"/>
    </location>
</feature>
<protein>
    <recommendedName>
        <fullName evidence="1">Alpha-L-rhamnosidase C-terminal domain-containing protein</fullName>
    </recommendedName>
</protein>
<evidence type="ECO:0000313" key="3">
    <source>
        <dbReference type="Proteomes" id="UP001521222"/>
    </source>
</evidence>
<dbReference type="Pfam" id="PF17390">
    <property type="entry name" value="Bac_rhamnosid_C"/>
    <property type="match status" value="1"/>
</dbReference>
<reference evidence="2 3" key="1">
    <citation type="submission" date="2024-02" db="EMBL/GenBank/DDBJ databases">
        <title>De novo assembly and annotation of 12 fungi associated with fruit tree decline syndrome in Ontario, Canada.</title>
        <authorList>
            <person name="Sulman M."/>
            <person name="Ellouze W."/>
            <person name="Ilyukhin E."/>
        </authorList>
    </citation>
    <scope>NUCLEOTIDE SEQUENCE [LARGE SCALE GENOMIC DNA]</scope>
    <source>
        <strain evidence="2 3">M97-236</strain>
    </source>
</reference>
<organism evidence="2 3">
    <name type="scientific">Nothophoma quercina</name>
    <dbReference type="NCBI Taxonomy" id="749835"/>
    <lineage>
        <taxon>Eukaryota</taxon>
        <taxon>Fungi</taxon>
        <taxon>Dikarya</taxon>
        <taxon>Ascomycota</taxon>
        <taxon>Pezizomycotina</taxon>
        <taxon>Dothideomycetes</taxon>
        <taxon>Pleosporomycetidae</taxon>
        <taxon>Pleosporales</taxon>
        <taxon>Pleosporineae</taxon>
        <taxon>Didymellaceae</taxon>
        <taxon>Nothophoma</taxon>
    </lineage>
</organism>
<dbReference type="Proteomes" id="UP001521222">
    <property type="component" value="Unassembled WGS sequence"/>
</dbReference>
<dbReference type="Gene3D" id="2.60.420.10">
    <property type="entry name" value="Maltose phosphorylase, domain 3"/>
    <property type="match status" value="1"/>
</dbReference>
<evidence type="ECO:0000259" key="1">
    <source>
        <dbReference type="Pfam" id="PF17390"/>
    </source>
</evidence>
<dbReference type="PANTHER" id="PTHR34987:SF4">
    <property type="entry name" value="ALPHA-L-RHAMNOSIDASE C-TERMINAL DOMAIN-CONTAINING PROTEIN"/>
    <property type="match status" value="1"/>
</dbReference>
<sequence>MIVDYGSISPKSFSQRPILSSVGLTPWTNASLALSPSNPLVTLDYGTEVAGFPFFDVSALSGLVQIEVLYTEEFSGLTQPYSDGPWTFSNGLSNTFRVETFNVTNTGYLESFFVQGGQRWQTARLITNGSVMISRLGFRLTSSNVDVDKLPGHLKTGDDVYNRVLDLGGRVVQAACVDVGNAPSTWELTSEGAIIRGQATAQSSLGVTSANYTLDFDVKIIRGGVGWRVASAMQPIGPYFVLTSEYPEHNTFANTNRTLLPANTIVFNSEWSLVNQSTLLVPENQYFSVNTTIKENIWYRLSTTIEDAGFRIRLSGSEIAFVPLPAPTAAGLFGSASRYEGTWGFGGMNEHITYYKNVTVTATNGTALHANPLTGNDTLAEYQVAPLDHSVCLDGAKRDRLVWAGDFYHTVRVVALSSARFDYILGSIEYILSYQLEEGPYAGFVPISANLGSRPRYKESNIAKYTSLVDYQDLFLTGVGEYFRYTGNAEALSPYWGQMKKLAAARLAFVDPVSGLVAGSPQVPTAFSFLGPSNGSATTGLFADMLDKISPLAHALGDKEASTLYSQTAAQLREALNKKLWNDQLGAYSLSTASSGNFSLTGIAWAILSGAANETQASSSIAKLEELRFAVGYRTISSDAETDDYQLAPNPSGFLLEALFKSHRDFGVNSTTAITHLLDNLWGSMVNNNEYYSGASWEYVKPDGSPGIDLFTSLAHPWSAAPTYVLPEYLLGVAPTSPGYKTIIITPLIGYLDLHEVSGRVPTPTGPIEVVWAVNGTSVDLTIVVPTGVAATLQLPSGATVGGREPQDGQVHVACGTTQLTLILQ</sequence>
<dbReference type="InterPro" id="IPR012341">
    <property type="entry name" value="6hp_glycosidase-like_sf"/>
</dbReference>